<dbReference type="EMBL" id="BPLQ01013133">
    <property type="protein sequence ID" value="GIY70096.1"/>
    <property type="molecule type" value="Genomic_DNA"/>
</dbReference>
<name>A0AAV4VJQ1_9ARAC</name>
<protein>
    <submittedName>
        <fullName evidence="1">Uncharacterized protein</fullName>
    </submittedName>
</protein>
<evidence type="ECO:0000313" key="2">
    <source>
        <dbReference type="Proteomes" id="UP001054837"/>
    </source>
</evidence>
<dbReference type="Proteomes" id="UP001054837">
    <property type="component" value="Unassembled WGS sequence"/>
</dbReference>
<evidence type="ECO:0000313" key="1">
    <source>
        <dbReference type="EMBL" id="GIY70096.1"/>
    </source>
</evidence>
<comment type="caution">
    <text evidence="1">The sequence shown here is derived from an EMBL/GenBank/DDBJ whole genome shotgun (WGS) entry which is preliminary data.</text>
</comment>
<organism evidence="1 2">
    <name type="scientific">Caerostris darwini</name>
    <dbReference type="NCBI Taxonomy" id="1538125"/>
    <lineage>
        <taxon>Eukaryota</taxon>
        <taxon>Metazoa</taxon>
        <taxon>Ecdysozoa</taxon>
        <taxon>Arthropoda</taxon>
        <taxon>Chelicerata</taxon>
        <taxon>Arachnida</taxon>
        <taxon>Araneae</taxon>
        <taxon>Araneomorphae</taxon>
        <taxon>Entelegynae</taxon>
        <taxon>Araneoidea</taxon>
        <taxon>Araneidae</taxon>
        <taxon>Caerostris</taxon>
    </lineage>
</organism>
<sequence>MGNTRKTGINKSTIFINGNVLQISEVPFQPPTVPSCIITKPLLILSPPLAFISDTRSLSCGNSRETSFREFPVEEQSTESPIDICSLAKYLSLLLYAETPARERLQKETIRGSLNEPRLNFKRLEMK</sequence>
<accession>A0AAV4VJQ1</accession>
<proteinExistence type="predicted"/>
<reference evidence="1 2" key="1">
    <citation type="submission" date="2021-06" db="EMBL/GenBank/DDBJ databases">
        <title>Caerostris darwini draft genome.</title>
        <authorList>
            <person name="Kono N."/>
            <person name="Arakawa K."/>
        </authorList>
    </citation>
    <scope>NUCLEOTIDE SEQUENCE [LARGE SCALE GENOMIC DNA]</scope>
</reference>
<gene>
    <name evidence="1" type="ORF">CDAR_540921</name>
</gene>
<keyword evidence="2" id="KW-1185">Reference proteome</keyword>
<dbReference type="AlphaFoldDB" id="A0AAV4VJQ1"/>